<keyword evidence="3" id="KW-1185">Reference proteome</keyword>
<feature type="compositionally biased region" description="Basic and acidic residues" evidence="1">
    <location>
        <begin position="479"/>
        <end position="510"/>
    </location>
</feature>
<gene>
    <name evidence="2" type="ORF">LYPA_23C010328</name>
</gene>
<evidence type="ECO:0000313" key="2">
    <source>
        <dbReference type="EMBL" id="VFV29013.1"/>
    </source>
</evidence>
<evidence type="ECO:0000256" key="1">
    <source>
        <dbReference type="SAM" id="MobiDB-lite"/>
    </source>
</evidence>
<feature type="compositionally biased region" description="Basic and acidic residues" evidence="1">
    <location>
        <begin position="298"/>
        <end position="308"/>
    </location>
</feature>
<evidence type="ECO:0000313" key="3">
    <source>
        <dbReference type="Proteomes" id="UP000386466"/>
    </source>
</evidence>
<dbReference type="AlphaFoldDB" id="A0A485N9G3"/>
<feature type="compositionally biased region" description="Pro residues" evidence="1">
    <location>
        <begin position="11"/>
        <end position="22"/>
    </location>
</feature>
<feature type="compositionally biased region" description="Basic and acidic residues" evidence="1">
    <location>
        <begin position="317"/>
        <end position="333"/>
    </location>
</feature>
<feature type="region of interest" description="Disordered" evidence="1">
    <location>
        <begin position="382"/>
        <end position="449"/>
    </location>
</feature>
<dbReference type="PANTHER" id="PTHR33663:SF3">
    <property type="entry name" value="COILED-COIL DOMAIN-CONTAINING PROTEIN 185"/>
    <property type="match status" value="1"/>
</dbReference>
<accession>A0A485N9G3</accession>
<dbReference type="PANTHER" id="PTHR33663">
    <property type="entry name" value="COILED-COIL DOMAIN-CONTAINING PROTEIN 177"/>
    <property type="match status" value="1"/>
</dbReference>
<feature type="region of interest" description="Disordered" evidence="1">
    <location>
        <begin position="479"/>
        <end position="532"/>
    </location>
</feature>
<name>A0A485N9G3_LYNPA</name>
<feature type="compositionally biased region" description="Basic and acidic residues" evidence="1">
    <location>
        <begin position="259"/>
        <end position="289"/>
    </location>
</feature>
<organism evidence="2 3">
    <name type="scientific">Lynx pardinus</name>
    <name type="common">Iberian lynx</name>
    <name type="synonym">Felis pardina</name>
    <dbReference type="NCBI Taxonomy" id="191816"/>
    <lineage>
        <taxon>Eukaryota</taxon>
        <taxon>Metazoa</taxon>
        <taxon>Chordata</taxon>
        <taxon>Craniata</taxon>
        <taxon>Vertebrata</taxon>
        <taxon>Euteleostomi</taxon>
        <taxon>Mammalia</taxon>
        <taxon>Eutheria</taxon>
        <taxon>Laurasiatheria</taxon>
        <taxon>Carnivora</taxon>
        <taxon>Feliformia</taxon>
        <taxon>Felidae</taxon>
        <taxon>Felinae</taxon>
        <taxon>Lynx</taxon>
    </lineage>
</organism>
<feature type="compositionally biased region" description="Basic and acidic residues" evidence="1">
    <location>
        <begin position="75"/>
        <end position="84"/>
    </location>
</feature>
<dbReference type="Proteomes" id="UP000386466">
    <property type="component" value="Unassembled WGS sequence"/>
</dbReference>
<dbReference type="EMBL" id="CAAGRJ010012194">
    <property type="protein sequence ID" value="VFV29013.1"/>
    <property type="molecule type" value="Genomic_DNA"/>
</dbReference>
<proteinExistence type="predicted"/>
<sequence>MTPVCRCLYGSPPPATWLPPGAPRSAAEPDTGASMEGLGRFCPSSLLDPGSGSEAGTPSPHARCAPTARPRRRRCPDSPRESRSLTDVATGPPDGARRPRPHGRRLEDAWGEPGAGAQGPAWRRQPPGPWHCPPARGGSPPPCPEGASSPPGGTFGAQRAQSGDQWAVPPCGGAGRRSLSSALSQRSSGRSQECAAPAACACAHLREGSDPGESAARQPSQPSASREERPRPRTQLLRTELEEALTTSRGQKIVALELRLSDQKVQRTLERERERLLRESREQWRQQERRVRRRHGPARPDDDPERAPKLAPATPRPSRELRAPEPERPERAGPRQGLHPTDTQEPVRETNLSSLVNYQARKVLLDCQAKAEELLRKLSQEQGARRCPGAQPGLGRELGPGAQRPREPLQQVRRRRAEAGEQVPAHKGLPTELAERRARRAGGGGDELGVLRGENQHILKLKAEKEGKCHIEGIKEAIRRKQQRREHISREQDATLEEFEKLSRAPRGDQARALAGSLLDRRAREEAGPQGC</sequence>
<protein>
    <submittedName>
        <fullName evidence="2">Uncharacterized protein</fullName>
    </submittedName>
</protein>
<feature type="compositionally biased region" description="Basic and acidic residues" evidence="1">
    <location>
        <begin position="519"/>
        <end position="532"/>
    </location>
</feature>
<reference evidence="2 3" key="1">
    <citation type="submission" date="2019-01" db="EMBL/GenBank/DDBJ databases">
        <authorList>
            <person name="Alioto T."/>
            <person name="Alioto T."/>
        </authorList>
    </citation>
    <scope>NUCLEOTIDE SEQUENCE [LARGE SCALE GENOMIC DNA]</scope>
</reference>
<dbReference type="Pfam" id="PF15558">
    <property type="entry name" value="DUF4659"/>
    <property type="match status" value="1"/>
</dbReference>
<feature type="region of interest" description="Disordered" evidence="1">
    <location>
        <begin position="9"/>
        <end position="353"/>
    </location>
</feature>
<feature type="compositionally biased region" description="Low complexity" evidence="1">
    <location>
        <begin position="176"/>
        <end position="203"/>
    </location>
</feature>
<dbReference type="InterPro" id="IPR029090">
    <property type="entry name" value="DUF4659"/>
</dbReference>
<feature type="compositionally biased region" description="Low complexity" evidence="1">
    <location>
        <begin position="214"/>
        <end position="224"/>
    </location>
</feature>